<protein>
    <submittedName>
        <fullName evidence="1">Uncharacterized protein</fullName>
    </submittedName>
</protein>
<name>A0A061G8F7_THECC</name>
<dbReference type="eggNOG" id="KOG4658">
    <property type="taxonomic scope" value="Eukaryota"/>
</dbReference>
<sequence length="58" mass="6580">MRSCLLYCSLYPEDFFISVNLLIDCWFCEGFLGEFGNISGARMQGYNIINSLVDACLL</sequence>
<evidence type="ECO:0000313" key="1">
    <source>
        <dbReference type="EMBL" id="EOY25861.1"/>
    </source>
</evidence>
<proteinExistence type="predicted"/>
<dbReference type="Proteomes" id="UP000026915">
    <property type="component" value="Chromosome 6"/>
</dbReference>
<dbReference type="Gramene" id="EOY25861">
    <property type="protein sequence ID" value="EOY25861"/>
    <property type="gene ID" value="TCM_027226"/>
</dbReference>
<reference evidence="1 2" key="1">
    <citation type="journal article" date="2013" name="Genome Biol.">
        <title>The genome sequence of the most widely cultivated cacao type and its use to identify candidate genes regulating pod color.</title>
        <authorList>
            <person name="Motamayor J.C."/>
            <person name="Mockaitis K."/>
            <person name="Schmutz J."/>
            <person name="Haiminen N."/>
            <person name="Iii D.L."/>
            <person name="Cornejo O."/>
            <person name="Findley S.D."/>
            <person name="Zheng P."/>
            <person name="Utro F."/>
            <person name="Royaert S."/>
            <person name="Saski C."/>
            <person name="Jenkins J."/>
            <person name="Podicheti R."/>
            <person name="Zhao M."/>
            <person name="Scheffler B.E."/>
            <person name="Stack J.C."/>
            <person name="Feltus F.A."/>
            <person name="Mustiga G.M."/>
            <person name="Amores F."/>
            <person name="Phillips W."/>
            <person name="Marelli J.P."/>
            <person name="May G.D."/>
            <person name="Shapiro H."/>
            <person name="Ma J."/>
            <person name="Bustamante C.D."/>
            <person name="Schnell R.J."/>
            <person name="Main D."/>
            <person name="Gilbert D."/>
            <person name="Parida L."/>
            <person name="Kuhn D.N."/>
        </authorList>
    </citation>
    <scope>NUCLEOTIDE SEQUENCE [LARGE SCALE GENOMIC DNA]</scope>
    <source>
        <strain evidence="2">cv. Matina 1-6</strain>
    </source>
</reference>
<gene>
    <name evidence="1" type="ORF">TCM_027226</name>
</gene>
<evidence type="ECO:0000313" key="2">
    <source>
        <dbReference type="Proteomes" id="UP000026915"/>
    </source>
</evidence>
<dbReference type="EMBL" id="CM001884">
    <property type="protein sequence ID" value="EOY25861.1"/>
    <property type="molecule type" value="Genomic_DNA"/>
</dbReference>
<organism evidence="1 2">
    <name type="scientific">Theobroma cacao</name>
    <name type="common">Cacao</name>
    <name type="synonym">Cocoa</name>
    <dbReference type="NCBI Taxonomy" id="3641"/>
    <lineage>
        <taxon>Eukaryota</taxon>
        <taxon>Viridiplantae</taxon>
        <taxon>Streptophyta</taxon>
        <taxon>Embryophyta</taxon>
        <taxon>Tracheophyta</taxon>
        <taxon>Spermatophyta</taxon>
        <taxon>Magnoliopsida</taxon>
        <taxon>eudicotyledons</taxon>
        <taxon>Gunneridae</taxon>
        <taxon>Pentapetalae</taxon>
        <taxon>rosids</taxon>
        <taxon>malvids</taxon>
        <taxon>Malvales</taxon>
        <taxon>Malvaceae</taxon>
        <taxon>Byttnerioideae</taxon>
        <taxon>Theobroma</taxon>
    </lineage>
</organism>
<dbReference type="AlphaFoldDB" id="A0A061G8F7"/>
<dbReference type="InParanoid" id="A0A061G8F7"/>
<accession>A0A061G8F7</accession>
<keyword evidence="2" id="KW-1185">Reference proteome</keyword>
<dbReference type="HOGENOM" id="CLU_2982955_0_0_1"/>